<proteinExistence type="predicted"/>
<dbReference type="AlphaFoldDB" id="A0AA88AY31"/>
<gene>
    <name evidence="2" type="ORF">TIFTF001_020524</name>
</gene>
<protein>
    <submittedName>
        <fullName evidence="2">Uncharacterized protein</fullName>
    </submittedName>
</protein>
<evidence type="ECO:0000313" key="2">
    <source>
        <dbReference type="EMBL" id="GMN51381.1"/>
    </source>
</evidence>
<name>A0AA88AY31_FICCA</name>
<reference evidence="2" key="1">
    <citation type="submission" date="2023-07" db="EMBL/GenBank/DDBJ databases">
        <title>draft genome sequence of fig (Ficus carica).</title>
        <authorList>
            <person name="Takahashi T."/>
            <person name="Nishimura K."/>
        </authorList>
    </citation>
    <scope>NUCLEOTIDE SEQUENCE</scope>
</reference>
<comment type="caution">
    <text evidence="2">The sequence shown here is derived from an EMBL/GenBank/DDBJ whole genome shotgun (WGS) entry which is preliminary data.</text>
</comment>
<feature type="compositionally biased region" description="Basic and acidic residues" evidence="1">
    <location>
        <begin position="149"/>
        <end position="158"/>
    </location>
</feature>
<dbReference type="EMBL" id="BTGU01000037">
    <property type="protein sequence ID" value="GMN51381.1"/>
    <property type="molecule type" value="Genomic_DNA"/>
</dbReference>
<sequence length="158" mass="17861">MLSLKRRPLKKADKVHYSITGFPHALLIWAYESILTIVGKFTTKHIEANLHMLSWTSTDNVKFDAAMSALTAVGEKQNPMDVPQAPRKIPVTQPNIGFLDSNIGVVADKGVKAAMDFLNANKEDKDEEKEDEEEDEEEEENEDDERENNEEILKNSMS</sequence>
<accession>A0AA88AY31</accession>
<keyword evidence="3" id="KW-1185">Reference proteome</keyword>
<dbReference type="Proteomes" id="UP001187192">
    <property type="component" value="Unassembled WGS sequence"/>
</dbReference>
<feature type="compositionally biased region" description="Acidic residues" evidence="1">
    <location>
        <begin position="125"/>
        <end position="148"/>
    </location>
</feature>
<feature type="region of interest" description="Disordered" evidence="1">
    <location>
        <begin position="117"/>
        <end position="158"/>
    </location>
</feature>
<evidence type="ECO:0000313" key="3">
    <source>
        <dbReference type="Proteomes" id="UP001187192"/>
    </source>
</evidence>
<organism evidence="2 3">
    <name type="scientific">Ficus carica</name>
    <name type="common">Common fig</name>
    <dbReference type="NCBI Taxonomy" id="3494"/>
    <lineage>
        <taxon>Eukaryota</taxon>
        <taxon>Viridiplantae</taxon>
        <taxon>Streptophyta</taxon>
        <taxon>Embryophyta</taxon>
        <taxon>Tracheophyta</taxon>
        <taxon>Spermatophyta</taxon>
        <taxon>Magnoliopsida</taxon>
        <taxon>eudicotyledons</taxon>
        <taxon>Gunneridae</taxon>
        <taxon>Pentapetalae</taxon>
        <taxon>rosids</taxon>
        <taxon>fabids</taxon>
        <taxon>Rosales</taxon>
        <taxon>Moraceae</taxon>
        <taxon>Ficeae</taxon>
        <taxon>Ficus</taxon>
    </lineage>
</organism>
<evidence type="ECO:0000256" key="1">
    <source>
        <dbReference type="SAM" id="MobiDB-lite"/>
    </source>
</evidence>